<dbReference type="STRING" id="862517.HMPREF9225_1177"/>
<evidence type="ECO:0000313" key="3">
    <source>
        <dbReference type="Proteomes" id="UP000003280"/>
    </source>
</evidence>
<dbReference type="Pfam" id="PF04266">
    <property type="entry name" value="ASCH"/>
    <property type="match status" value="1"/>
</dbReference>
<dbReference type="AlphaFoldDB" id="E0NLU7"/>
<dbReference type="eggNOG" id="COG4405">
    <property type="taxonomic scope" value="Bacteria"/>
</dbReference>
<keyword evidence="3" id="KW-1185">Reference proteome</keyword>
<proteinExistence type="predicted"/>
<dbReference type="InterPro" id="IPR007374">
    <property type="entry name" value="ASCH_domain"/>
</dbReference>
<dbReference type="Proteomes" id="UP000003280">
    <property type="component" value="Unassembled WGS sequence"/>
</dbReference>
<dbReference type="SUPFAM" id="SSF88697">
    <property type="entry name" value="PUA domain-like"/>
    <property type="match status" value="1"/>
</dbReference>
<dbReference type="OrthoDB" id="9807542at2"/>
<comment type="caution">
    <text evidence="2">The sequence shown here is derived from an EMBL/GenBank/DDBJ whole genome shotgun (WGS) entry which is preliminary data.</text>
</comment>
<dbReference type="SMART" id="SM01022">
    <property type="entry name" value="ASCH"/>
    <property type="match status" value="1"/>
</dbReference>
<feature type="domain" description="ASCH" evidence="1">
    <location>
        <begin position="27"/>
        <end position="149"/>
    </location>
</feature>
<dbReference type="HOGENOM" id="CLU_102450_0_0_9"/>
<name>E0NLU7_9FIRM</name>
<dbReference type="RefSeq" id="WP_008901991.1">
    <property type="nucleotide sequence ID" value="NZ_GL397071.1"/>
</dbReference>
<dbReference type="InterPro" id="IPR015947">
    <property type="entry name" value="PUA-like_sf"/>
</dbReference>
<dbReference type="InterPro" id="IPR009326">
    <property type="entry name" value="DUF984"/>
</dbReference>
<protein>
    <submittedName>
        <fullName evidence="2">ASCH domain protein</fullName>
    </submittedName>
</protein>
<gene>
    <name evidence="2" type="ORF">HMPREF9225_1177</name>
</gene>
<dbReference type="EMBL" id="AEEH01000043">
    <property type="protein sequence ID" value="EFM25288.1"/>
    <property type="molecule type" value="Genomic_DNA"/>
</dbReference>
<organism evidence="2 3">
    <name type="scientific">Peptoniphilus duerdenii ATCC BAA-1640</name>
    <dbReference type="NCBI Taxonomy" id="862517"/>
    <lineage>
        <taxon>Bacteria</taxon>
        <taxon>Bacillati</taxon>
        <taxon>Bacillota</taxon>
        <taxon>Tissierellia</taxon>
        <taxon>Tissierellales</taxon>
        <taxon>Peptoniphilaceae</taxon>
        <taxon>Peptoniphilus</taxon>
    </lineage>
</organism>
<evidence type="ECO:0000313" key="2">
    <source>
        <dbReference type="EMBL" id="EFM25288.1"/>
    </source>
</evidence>
<dbReference type="PANTHER" id="PTHR39203">
    <property type="entry name" value="CYTOPLASMIC PROTEIN-RELATED"/>
    <property type="match status" value="1"/>
</dbReference>
<accession>E0NLU7</accession>
<dbReference type="PANTHER" id="PTHR39203:SF1">
    <property type="entry name" value="CYTOPLASMIC PROTEIN"/>
    <property type="match status" value="1"/>
</dbReference>
<dbReference type="PIRSF" id="PIRSF021320">
    <property type="entry name" value="DUF984"/>
    <property type="match status" value="1"/>
</dbReference>
<dbReference type="Gene3D" id="3.10.400.10">
    <property type="entry name" value="Sulfate adenylyltransferase"/>
    <property type="match status" value="1"/>
</dbReference>
<sequence length="150" mass="17837">MNDRIRKYWERFCEEKNISKDTKFEAWSFGSTREMADELAELVKKNIKTATTSAYELYEEDESIPEVGEYNIILNGSDEPVCIIATKEVKIVPYNEITPEHAWREGEGDRTYEYWRKVHDEFFEEEYKNMGKNFCEDAPMVCEVFEKVWG</sequence>
<dbReference type="CDD" id="cd06553">
    <property type="entry name" value="ASCH_Ef3133_like"/>
    <property type="match status" value="1"/>
</dbReference>
<evidence type="ECO:0000259" key="1">
    <source>
        <dbReference type="SMART" id="SM01022"/>
    </source>
</evidence>
<reference evidence="2 3" key="1">
    <citation type="submission" date="2010-07" db="EMBL/GenBank/DDBJ databases">
        <authorList>
            <person name="Muzny D."/>
            <person name="Qin X."/>
            <person name="Deng J."/>
            <person name="Jiang H."/>
            <person name="Liu Y."/>
            <person name="Qu J."/>
            <person name="Song X.-Z."/>
            <person name="Zhang L."/>
            <person name="Thornton R."/>
            <person name="Coyle M."/>
            <person name="Francisco L."/>
            <person name="Jackson L."/>
            <person name="Javaid M."/>
            <person name="Korchina V."/>
            <person name="Kovar C."/>
            <person name="Mata R."/>
            <person name="Mathew T."/>
            <person name="Ngo R."/>
            <person name="Nguyen L."/>
            <person name="Nguyen N."/>
            <person name="Okwuonu G."/>
            <person name="Ongeri F."/>
            <person name="Pham C."/>
            <person name="Simmons D."/>
            <person name="Wilczek-Boney K."/>
            <person name="Hale W."/>
            <person name="Jakkamsetti A."/>
            <person name="Pham P."/>
            <person name="Ruth R."/>
            <person name="San Lucas F."/>
            <person name="Warren J."/>
            <person name="Zhang J."/>
            <person name="Zhao Z."/>
            <person name="Zhou C."/>
            <person name="Zhu D."/>
            <person name="Lee S."/>
            <person name="Bess C."/>
            <person name="Blankenburg K."/>
            <person name="Forbes L."/>
            <person name="Fu Q."/>
            <person name="Gubbala S."/>
            <person name="Hirani K."/>
            <person name="Jayaseelan J.C."/>
            <person name="Lara F."/>
            <person name="Munidasa M."/>
            <person name="Palculict T."/>
            <person name="Patil S."/>
            <person name="Pu L.-L."/>
            <person name="Saada N."/>
            <person name="Tang L."/>
            <person name="Weissenberger G."/>
            <person name="Zhu Y."/>
            <person name="Hemphill L."/>
            <person name="Shang Y."/>
            <person name="Youmans B."/>
            <person name="Ayvaz T."/>
            <person name="Ross M."/>
            <person name="Santibanez J."/>
            <person name="Aqrawi P."/>
            <person name="Gross S."/>
            <person name="Joshi V."/>
            <person name="Fowler G."/>
            <person name="Nazareth L."/>
            <person name="Reid J."/>
            <person name="Worley K."/>
            <person name="Petrosino J."/>
            <person name="Highlander S."/>
            <person name="Gibbs R."/>
        </authorList>
    </citation>
    <scope>NUCLEOTIDE SEQUENCE [LARGE SCALE GENOMIC DNA]</scope>
    <source>
        <strain evidence="2 3">ATCC BAA-1640</strain>
    </source>
</reference>